<dbReference type="InterPro" id="IPR037401">
    <property type="entry name" value="SnoaL-like"/>
</dbReference>
<accession>A0A1W2DZ19</accession>
<dbReference type="Pfam" id="PF12680">
    <property type="entry name" value="SnoaL_2"/>
    <property type="match status" value="1"/>
</dbReference>
<dbReference type="EMBL" id="FWXR01000019">
    <property type="protein sequence ID" value="SMD02781.1"/>
    <property type="molecule type" value="Genomic_DNA"/>
</dbReference>
<dbReference type="RefSeq" id="WP_084411818.1">
    <property type="nucleotide sequence ID" value="NZ_FWXR01000019.1"/>
</dbReference>
<dbReference type="AlphaFoldDB" id="A0A1W2DZ19"/>
<sequence length="148" mass="16648">MANQEARRDAVEEVMTAVMSGQIGTIARHFYPGAVVSQRSNAALSSEPWFERMEGEFQLRGETETRAFIEELLKRSSYLTFELRGVICEGDEAASRCDWSRRDENSGALVTGTTMYWFAFTGDDRIRSLETLGAIHSVIPMKRAQNDA</sequence>
<evidence type="ECO:0000313" key="3">
    <source>
        <dbReference type="Proteomes" id="UP000192656"/>
    </source>
</evidence>
<keyword evidence="3" id="KW-1185">Reference proteome</keyword>
<protein>
    <submittedName>
        <fullName evidence="2">SnoaL-like domain-containing protein</fullName>
    </submittedName>
</protein>
<dbReference type="InterPro" id="IPR032710">
    <property type="entry name" value="NTF2-like_dom_sf"/>
</dbReference>
<reference evidence="2 3" key="1">
    <citation type="submission" date="2017-04" db="EMBL/GenBank/DDBJ databases">
        <authorList>
            <person name="Afonso C.L."/>
            <person name="Miller P.J."/>
            <person name="Scott M.A."/>
            <person name="Spackman E."/>
            <person name="Goraichik I."/>
            <person name="Dimitrov K.M."/>
            <person name="Suarez D.L."/>
            <person name="Swayne D.E."/>
        </authorList>
    </citation>
    <scope>NUCLEOTIDE SEQUENCE [LARGE SCALE GENOMIC DNA]</scope>
    <source>
        <strain evidence="2 3">CGMCC 1.10972</strain>
    </source>
</reference>
<organism evidence="2 3">
    <name type="scientific">Fulvimarina manganoxydans</name>
    <dbReference type="NCBI Taxonomy" id="937218"/>
    <lineage>
        <taxon>Bacteria</taxon>
        <taxon>Pseudomonadati</taxon>
        <taxon>Pseudomonadota</taxon>
        <taxon>Alphaproteobacteria</taxon>
        <taxon>Hyphomicrobiales</taxon>
        <taxon>Aurantimonadaceae</taxon>
        <taxon>Fulvimarina</taxon>
    </lineage>
</organism>
<evidence type="ECO:0000259" key="1">
    <source>
        <dbReference type="Pfam" id="PF12680"/>
    </source>
</evidence>
<feature type="domain" description="SnoaL-like" evidence="1">
    <location>
        <begin position="11"/>
        <end position="127"/>
    </location>
</feature>
<evidence type="ECO:0000313" key="2">
    <source>
        <dbReference type="EMBL" id="SMD02781.1"/>
    </source>
</evidence>
<name>A0A1W2DZ19_9HYPH</name>
<dbReference type="Proteomes" id="UP000192656">
    <property type="component" value="Unassembled WGS sequence"/>
</dbReference>
<dbReference type="Gene3D" id="3.10.450.50">
    <property type="match status" value="1"/>
</dbReference>
<proteinExistence type="predicted"/>
<gene>
    <name evidence="2" type="ORF">SAMN06297251_11946</name>
</gene>
<dbReference type="OrthoDB" id="7907853at2"/>
<dbReference type="STRING" id="937218.SAMN06297251_11946"/>
<dbReference type="SUPFAM" id="SSF54427">
    <property type="entry name" value="NTF2-like"/>
    <property type="match status" value="1"/>
</dbReference>